<keyword evidence="1" id="KW-1133">Transmembrane helix</keyword>
<feature type="transmembrane region" description="Helical" evidence="1">
    <location>
        <begin position="27"/>
        <end position="52"/>
    </location>
</feature>
<feature type="transmembrane region" description="Helical" evidence="1">
    <location>
        <begin position="167"/>
        <end position="194"/>
    </location>
</feature>
<comment type="caution">
    <text evidence="2">The sequence shown here is derived from an EMBL/GenBank/DDBJ whole genome shotgun (WGS) entry which is preliminary data.</text>
</comment>
<name>A0A4Q2U8N6_9HYPH</name>
<dbReference type="RefSeq" id="WP_129223897.1">
    <property type="nucleotide sequence ID" value="NZ_QYBB01000003.1"/>
</dbReference>
<accession>A0A4Q2U8N6</accession>
<sequence>MDDGGPGIGRHRREVPLVPVASVAARALVSVIAIMTFLASLAAGAAVLVAGASRDWQASIARDATVQVMPAANRDVEADVARAASVARAAPGVASAEPLSRDRSAELLEPWLGSGLDLADLPVPRLVALKLRAGARLDAAALGAALDAAVPGATLDDHGAWRRRLSAVAGALVGFAGAVCALVLSALGLAVGFATRGAMAGNREIIGVLHFVGAEDRFIARAFGRHFLRLGLQGAAIGGGLAALAFPLADLLTARFAGDAAADQVGALFGTFALGPGGYGAIASIALVTALATGWTSRRIVFRHLRGLE</sequence>
<keyword evidence="1" id="KW-0812">Transmembrane</keyword>
<dbReference type="PANTHER" id="PTHR47755">
    <property type="entry name" value="CELL DIVISION PROTEIN FTSX"/>
    <property type="match status" value="1"/>
</dbReference>
<keyword evidence="3" id="KW-1185">Reference proteome</keyword>
<reference evidence="2 3" key="2">
    <citation type="submission" date="2019-02" db="EMBL/GenBank/DDBJ databases">
        <title>'Lichenibacterium ramalinii' gen. nov. sp. nov., 'Lichenibacterium minor' gen. nov. sp. nov.</title>
        <authorList>
            <person name="Pankratov T."/>
        </authorList>
    </citation>
    <scope>NUCLEOTIDE SEQUENCE [LARGE SCALE GENOMIC DNA]</scope>
    <source>
        <strain evidence="2 3">RmlP026</strain>
    </source>
</reference>
<dbReference type="AlphaFoldDB" id="A0A4Q2U8N6"/>
<evidence type="ECO:0000313" key="2">
    <source>
        <dbReference type="EMBL" id="RYC33119.1"/>
    </source>
</evidence>
<gene>
    <name evidence="2" type="ORF">D3273_04390</name>
</gene>
<feature type="transmembrane region" description="Helical" evidence="1">
    <location>
        <begin position="278"/>
        <end position="296"/>
    </location>
</feature>
<dbReference type="OrthoDB" id="9814843at2"/>
<organism evidence="2 3">
    <name type="scientific">Lichenibacterium minor</name>
    <dbReference type="NCBI Taxonomy" id="2316528"/>
    <lineage>
        <taxon>Bacteria</taxon>
        <taxon>Pseudomonadati</taxon>
        <taxon>Pseudomonadota</taxon>
        <taxon>Alphaproteobacteria</taxon>
        <taxon>Hyphomicrobiales</taxon>
        <taxon>Lichenihabitantaceae</taxon>
        <taxon>Lichenibacterium</taxon>
    </lineage>
</organism>
<dbReference type="PANTHER" id="PTHR47755:SF1">
    <property type="entry name" value="CELL DIVISION PROTEIN FTSX"/>
    <property type="match status" value="1"/>
</dbReference>
<dbReference type="GO" id="GO:0032153">
    <property type="term" value="C:cell division site"/>
    <property type="evidence" value="ECO:0007669"/>
    <property type="project" value="TreeGrafter"/>
</dbReference>
<dbReference type="GO" id="GO:0051301">
    <property type="term" value="P:cell division"/>
    <property type="evidence" value="ECO:0007669"/>
    <property type="project" value="InterPro"/>
</dbReference>
<dbReference type="GO" id="GO:0016020">
    <property type="term" value="C:membrane"/>
    <property type="evidence" value="ECO:0007669"/>
    <property type="project" value="InterPro"/>
</dbReference>
<dbReference type="Proteomes" id="UP000290759">
    <property type="component" value="Unassembled WGS sequence"/>
</dbReference>
<dbReference type="InterPro" id="IPR004513">
    <property type="entry name" value="FtsX"/>
</dbReference>
<protein>
    <submittedName>
        <fullName evidence="2">ABC transporter permease</fullName>
    </submittedName>
</protein>
<feature type="transmembrane region" description="Helical" evidence="1">
    <location>
        <begin position="227"/>
        <end position="249"/>
    </location>
</feature>
<proteinExistence type="predicted"/>
<dbReference type="EMBL" id="QYBB01000003">
    <property type="protein sequence ID" value="RYC33119.1"/>
    <property type="molecule type" value="Genomic_DNA"/>
</dbReference>
<keyword evidence="1" id="KW-0472">Membrane</keyword>
<evidence type="ECO:0000313" key="3">
    <source>
        <dbReference type="Proteomes" id="UP000290759"/>
    </source>
</evidence>
<evidence type="ECO:0000256" key="1">
    <source>
        <dbReference type="SAM" id="Phobius"/>
    </source>
</evidence>
<reference evidence="2 3" key="1">
    <citation type="submission" date="2018-12" db="EMBL/GenBank/DDBJ databases">
        <authorList>
            <person name="Grouzdev D.S."/>
            <person name="Krutkina M.S."/>
        </authorList>
    </citation>
    <scope>NUCLEOTIDE SEQUENCE [LARGE SCALE GENOMIC DNA]</scope>
    <source>
        <strain evidence="2 3">RmlP026</strain>
    </source>
</reference>